<name>A0A1I5EYX8_9BACT</name>
<dbReference type="SMART" id="SM00530">
    <property type="entry name" value="HTH_XRE"/>
    <property type="match status" value="1"/>
</dbReference>
<dbReference type="AlphaFoldDB" id="A0A1I5EYX8"/>
<evidence type="ECO:0000313" key="3">
    <source>
        <dbReference type="EMBL" id="SFO16712.1"/>
    </source>
</evidence>
<evidence type="ECO:0000259" key="2">
    <source>
        <dbReference type="PROSITE" id="PS50943"/>
    </source>
</evidence>
<dbReference type="InterPro" id="IPR001387">
    <property type="entry name" value="Cro/C1-type_HTH"/>
</dbReference>
<dbReference type="EMBL" id="FOVW01000004">
    <property type="protein sequence ID" value="SFO16712.1"/>
    <property type="molecule type" value="Genomic_DNA"/>
</dbReference>
<reference evidence="4" key="1">
    <citation type="submission" date="2016-10" db="EMBL/GenBank/DDBJ databases">
        <authorList>
            <person name="Varghese N."/>
            <person name="Submissions S."/>
        </authorList>
    </citation>
    <scope>NUCLEOTIDE SEQUENCE [LARGE SCALE GENOMIC DNA]</scope>
    <source>
        <strain evidence="4">DSM 15282</strain>
    </source>
</reference>
<feature type="domain" description="HTH cro/C1-type" evidence="2">
    <location>
        <begin position="7"/>
        <end position="61"/>
    </location>
</feature>
<dbReference type="InterPro" id="IPR050807">
    <property type="entry name" value="TransReg_Diox_bact_type"/>
</dbReference>
<dbReference type="Gene3D" id="1.10.260.40">
    <property type="entry name" value="lambda repressor-like DNA-binding domains"/>
    <property type="match status" value="1"/>
</dbReference>
<dbReference type="STRING" id="226506.SAMN04488519_104135"/>
<gene>
    <name evidence="3" type="ORF">SAMN04488519_104135</name>
</gene>
<dbReference type="GO" id="GO:0003677">
    <property type="term" value="F:DNA binding"/>
    <property type="evidence" value="ECO:0007669"/>
    <property type="project" value="UniProtKB-KW"/>
</dbReference>
<dbReference type="GO" id="GO:0005829">
    <property type="term" value="C:cytosol"/>
    <property type="evidence" value="ECO:0007669"/>
    <property type="project" value="TreeGrafter"/>
</dbReference>
<proteinExistence type="predicted"/>
<dbReference type="CDD" id="cd00093">
    <property type="entry name" value="HTH_XRE"/>
    <property type="match status" value="1"/>
</dbReference>
<dbReference type="PANTHER" id="PTHR46797:SF1">
    <property type="entry name" value="METHYLPHOSPHONATE SYNTHASE"/>
    <property type="match status" value="1"/>
</dbReference>
<dbReference type="PANTHER" id="PTHR46797">
    <property type="entry name" value="HTH-TYPE TRANSCRIPTIONAL REGULATOR"/>
    <property type="match status" value="1"/>
</dbReference>
<keyword evidence="4" id="KW-1185">Reference proteome</keyword>
<keyword evidence="1 3" id="KW-0238">DNA-binding</keyword>
<evidence type="ECO:0000256" key="1">
    <source>
        <dbReference type="ARBA" id="ARBA00023125"/>
    </source>
</evidence>
<dbReference type="PROSITE" id="PS50943">
    <property type="entry name" value="HTH_CROC1"/>
    <property type="match status" value="1"/>
</dbReference>
<dbReference type="SUPFAM" id="SSF47413">
    <property type="entry name" value="lambda repressor-like DNA-binding domains"/>
    <property type="match status" value="1"/>
</dbReference>
<dbReference type="GO" id="GO:0003700">
    <property type="term" value="F:DNA-binding transcription factor activity"/>
    <property type="evidence" value="ECO:0007669"/>
    <property type="project" value="TreeGrafter"/>
</dbReference>
<sequence length="110" mass="12767">MCLGSHLKKIREEKKMSQQEVADLIGISQKTLSNMESGKTIPNIFQLVKIKEIYNVDLLEILEKERIYLTNPPPRQISLNQNIEEIKFETTILNVTLDKMKEGRNQIKLV</sequence>
<evidence type="ECO:0000313" key="4">
    <source>
        <dbReference type="Proteomes" id="UP000199564"/>
    </source>
</evidence>
<organism evidence="3 4">
    <name type="scientific">Algoriphagus ornithinivorans</name>
    <dbReference type="NCBI Taxonomy" id="226506"/>
    <lineage>
        <taxon>Bacteria</taxon>
        <taxon>Pseudomonadati</taxon>
        <taxon>Bacteroidota</taxon>
        <taxon>Cytophagia</taxon>
        <taxon>Cytophagales</taxon>
        <taxon>Cyclobacteriaceae</taxon>
        <taxon>Algoriphagus</taxon>
    </lineage>
</organism>
<dbReference type="InterPro" id="IPR010982">
    <property type="entry name" value="Lambda_DNA-bd_dom_sf"/>
</dbReference>
<dbReference type="RefSeq" id="WP_091652430.1">
    <property type="nucleotide sequence ID" value="NZ_FOVW01000004.1"/>
</dbReference>
<dbReference type="Proteomes" id="UP000199564">
    <property type="component" value="Unassembled WGS sequence"/>
</dbReference>
<protein>
    <submittedName>
        <fullName evidence="3">DNA-binding transcriptional regulator, XRE-family HTH domain</fullName>
    </submittedName>
</protein>
<accession>A0A1I5EYX8</accession>
<dbReference type="Pfam" id="PF01381">
    <property type="entry name" value="HTH_3"/>
    <property type="match status" value="1"/>
</dbReference>